<evidence type="ECO:0000313" key="7">
    <source>
        <dbReference type="Proteomes" id="UP000422108"/>
    </source>
</evidence>
<gene>
    <name evidence="6" type="primary">ychF</name>
    <name evidence="6" type="ORF">DSCOOX_35670</name>
</gene>
<keyword evidence="2" id="KW-0479">Metal-binding</keyword>
<keyword evidence="7" id="KW-1185">Reference proteome</keyword>
<dbReference type="InterPro" id="IPR027417">
    <property type="entry name" value="P-loop_NTPase"/>
</dbReference>
<dbReference type="CDD" id="cd04867">
    <property type="entry name" value="TGS_YchF_OLA1"/>
    <property type="match status" value="1"/>
</dbReference>
<dbReference type="Gene3D" id="3.10.20.30">
    <property type="match status" value="1"/>
</dbReference>
<dbReference type="InterPro" id="IPR012675">
    <property type="entry name" value="Beta-grasp_dom_sf"/>
</dbReference>
<dbReference type="GO" id="GO:0005737">
    <property type="term" value="C:cytoplasm"/>
    <property type="evidence" value="ECO:0007669"/>
    <property type="project" value="TreeGrafter"/>
</dbReference>
<dbReference type="InterPro" id="IPR013029">
    <property type="entry name" value="YchF_C"/>
</dbReference>
<dbReference type="EMBL" id="AP021879">
    <property type="protein sequence ID" value="BBO90387.1"/>
    <property type="molecule type" value="Genomic_DNA"/>
</dbReference>
<dbReference type="GO" id="GO:0005525">
    <property type="term" value="F:GTP binding"/>
    <property type="evidence" value="ECO:0007669"/>
    <property type="project" value="InterPro"/>
</dbReference>
<dbReference type="PIRSF" id="PIRSF006641">
    <property type="entry name" value="CHP00092"/>
    <property type="match status" value="1"/>
</dbReference>
<dbReference type="GO" id="GO:0005524">
    <property type="term" value="F:ATP binding"/>
    <property type="evidence" value="ECO:0007669"/>
    <property type="project" value="UniProtKB-KW"/>
</dbReference>
<dbReference type="Gene3D" id="3.40.50.300">
    <property type="entry name" value="P-loop containing nucleotide triphosphate hydrolases"/>
    <property type="match status" value="1"/>
</dbReference>
<dbReference type="SUPFAM" id="SSF52540">
    <property type="entry name" value="P-loop containing nucleoside triphosphate hydrolases"/>
    <property type="match status" value="1"/>
</dbReference>
<evidence type="ECO:0000256" key="1">
    <source>
        <dbReference type="ARBA" id="ARBA00001946"/>
    </source>
</evidence>
<dbReference type="InterPro" id="IPR004396">
    <property type="entry name" value="ATPase_YchF/OLA1"/>
</dbReference>
<dbReference type="Gene3D" id="1.10.150.300">
    <property type="entry name" value="TGS-like domain"/>
    <property type="match status" value="1"/>
</dbReference>
<dbReference type="GO" id="GO:0046872">
    <property type="term" value="F:metal ion binding"/>
    <property type="evidence" value="ECO:0007669"/>
    <property type="project" value="UniProtKB-KW"/>
</dbReference>
<comment type="cofactor">
    <cofactor evidence="1">
        <name>Mg(2+)</name>
        <dbReference type="ChEBI" id="CHEBI:18420"/>
    </cofactor>
</comment>
<dbReference type="Pfam" id="PF06071">
    <property type="entry name" value="YchF-GTPase_C"/>
    <property type="match status" value="1"/>
</dbReference>
<sequence length="343" mass="38114">MRLGIIGLPQSGKATVFEALTHSVGGDGNRQESRIGTITVPDPRVDLLSDMYKPRKTIFTQVEYFLPGKADHGAAKKDQSIWTQVRDCDALIHTVRNFSGYGLSAPAPRDDVIAIDQELIISDLVVVEKRLERLALDERRGKKPSPEEIALLGRCKEALDQEVPLRRFPDIVAAKLLRGFAFLSAKPMLILLNNDDEDDALPGADALPEGEECMVIRAKLEQELAQMSEEEAKEFLAEFNITASATDRVVRQSYELMGLISFFTVGEDEVRAWTIARDTDAVDAAEVIHSDIKKGFIRAEVLAYDDLMDAGSYAEARKKGTVRLEGKTYKVVDGDIINFRFNV</sequence>
<name>A0A5K8ACV1_9BACT</name>
<keyword evidence="3" id="KW-0547">Nucleotide-binding</keyword>
<accession>A0A5K8ACV1</accession>
<dbReference type="PROSITE" id="PS51880">
    <property type="entry name" value="TGS"/>
    <property type="match status" value="1"/>
</dbReference>
<keyword evidence="4" id="KW-0067">ATP-binding</keyword>
<dbReference type="PANTHER" id="PTHR23305">
    <property type="entry name" value="OBG GTPASE FAMILY"/>
    <property type="match status" value="1"/>
</dbReference>
<dbReference type="InterPro" id="IPR006073">
    <property type="entry name" value="GTP-bd"/>
</dbReference>
<dbReference type="AlphaFoldDB" id="A0A5K8ACV1"/>
<evidence type="ECO:0000256" key="2">
    <source>
        <dbReference type="ARBA" id="ARBA00022723"/>
    </source>
</evidence>
<evidence type="ECO:0000256" key="3">
    <source>
        <dbReference type="ARBA" id="ARBA00022741"/>
    </source>
</evidence>
<dbReference type="RefSeq" id="WP_155311456.1">
    <property type="nucleotide sequence ID" value="NZ_AP021879.1"/>
</dbReference>
<dbReference type="PANTHER" id="PTHR23305:SF18">
    <property type="entry name" value="OBG-TYPE G DOMAIN-CONTAINING PROTEIN"/>
    <property type="match status" value="1"/>
</dbReference>
<organism evidence="6 7">
    <name type="scientific">Desulfosarcina ovata subsp. ovata</name>
    <dbReference type="NCBI Taxonomy" id="2752305"/>
    <lineage>
        <taxon>Bacteria</taxon>
        <taxon>Pseudomonadati</taxon>
        <taxon>Thermodesulfobacteriota</taxon>
        <taxon>Desulfobacteria</taxon>
        <taxon>Desulfobacterales</taxon>
        <taxon>Desulfosarcinaceae</taxon>
        <taxon>Desulfosarcina</taxon>
    </lineage>
</organism>
<protein>
    <submittedName>
        <fullName evidence="6">Ribosome-binding ATPase YchF</fullName>
    </submittedName>
</protein>
<dbReference type="FunFam" id="3.10.20.30:FF:000001">
    <property type="entry name" value="Ribosome-binding ATPase YchF"/>
    <property type="match status" value="1"/>
</dbReference>
<dbReference type="Proteomes" id="UP000422108">
    <property type="component" value="Chromosome"/>
</dbReference>
<dbReference type="InterPro" id="IPR004095">
    <property type="entry name" value="TGS"/>
</dbReference>
<evidence type="ECO:0000259" key="5">
    <source>
        <dbReference type="PROSITE" id="PS51880"/>
    </source>
</evidence>
<proteinExistence type="predicted"/>
<dbReference type="GO" id="GO:0016887">
    <property type="term" value="F:ATP hydrolysis activity"/>
    <property type="evidence" value="ECO:0007669"/>
    <property type="project" value="InterPro"/>
</dbReference>
<dbReference type="InterPro" id="IPR023192">
    <property type="entry name" value="TGS-like_dom_sf"/>
</dbReference>
<dbReference type="SUPFAM" id="SSF81271">
    <property type="entry name" value="TGS-like"/>
    <property type="match status" value="1"/>
</dbReference>
<dbReference type="PRINTS" id="PR00326">
    <property type="entry name" value="GTP1OBG"/>
</dbReference>
<reference evidence="6 7" key="1">
    <citation type="submission" date="2019-11" db="EMBL/GenBank/DDBJ databases">
        <title>Comparative genomics of hydrocarbon-degrading Desulfosarcina strains.</title>
        <authorList>
            <person name="Watanabe M."/>
            <person name="Kojima H."/>
            <person name="Fukui M."/>
        </authorList>
    </citation>
    <scope>NUCLEOTIDE SEQUENCE [LARGE SCALE GENOMIC DNA]</scope>
    <source>
        <strain evidence="7">oXyS1</strain>
    </source>
</reference>
<feature type="domain" description="TGS" evidence="5">
    <location>
        <begin position="258"/>
        <end position="341"/>
    </location>
</feature>
<dbReference type="InterPro" id="IPR012676">
    <property type="entry name" value="TGS-like"/>
</dbReference>
<evidence type="ECO:0000256" key="4">
    <source>
        <dbReference type="ARBA" id="ARBA00022840"/>
    </source>
</evidence>
<evidence type="ECO:0000313" key="6">
    <source>
        <dbReference type="EMBL" id="BBO90387.1"/>
    </source>
</evidence>